<keyword evidence="4" id="KW-1185">Reference proteome</keyword>
<dbReference type="AlphaFoldDB" id="A0A423SCT5"/>
<name>A0A423SCT5_PENVA</name>
<dbReference type="GO" id="GO:0005829">
    <property type="term" value="C:cytosol"/>
    <property type="evidence" value="ECO:0007669"/>
    <property type="project" value="InterPro"/>
</dbReference>
<dbReference type="InterPro" id="IPR003977">
    <property type="entry name" value="Parkin"/>
</dbReference>
<dbReference type="InterPro" id="IPR041565">
    <property type="entry name" value="Parkin_Znf-RING"/>
</dbReference>
<feature type="domain" description="Parkin RING/Ubox like zinc-binding" evidence="1">
    <location>
        <begin position="23"/>
        <end position="94"/>
    </location>
</feature>
<feature type="domain" description="RING/Ubox-like zinc-binding" evidence="2">
    <location>
        <begin position="115"/>
        <end position="146"/>
    </location>
</feature>
<comment type="caution">
    <text evidence="3">The sequence shown here is derived from an EMBL/GenBank/DDBJ whole genome shotgun (WGS) entry which is preliminary data.</text>
</comment>
<dbReference type="STRING" id="6689.A0A423SCT5"/>
<dbReference type="GO" id="GO:0004842">
    <property type="term" value="F:ubiquitin-protein transferase activity"/>
    <property type="evidence" value="ECO:0007669"/>
    <property type="project" value="InterPro"/>
</dbReference>
<sequence>MTEAEQKSIRDLKSYDGMGERPHFYVYCVVPCNSVQVGKLRVRCASCKQGALTLHRDPCNWEDVLQPGKINATCETPDCSGTQAEFFFKCRGHETSGEDDTSVALYLVRANLPAVPCLACCQDSLIREVHHFKLMGDNNYERYQRWGTEEAVLAAGGVLCPYPGCGQGNSGSFAVDPSRAAGSRWMRQHRLPYVLQQSHAPSVVPLLNGMVAACTWSALERLVVSTGVGFARQNGPESAWQLIGLDK</sequence>
<dbReference type="Pfam" id="PF17978">
    <property type="entry name" value="zf-RING_14"/>
    <property type="match status" value="1"/>
</dbReference>
<dbReference type="OrthoDB" id="1431934at2759"/>
<reference evidence="3 4" key="1">
    <citation type="submission" date="2018-04" db="EMBL/GenBank/DDBJ databases">
        <authorList>
            <person name="Zhang X."/>
            <person name="Yuan J."/>
            <person name="Li F."/>
            <person name="Xiang J."/>
        </authorList>
    </citation>
    <scope>NUCLEOTIDE SEQUENCE [LARGE SCALE GENOMIC DNA]</scope>
    <source>
        <tissue evidence="3">Muscle</tissue>
    </source>
</reference>
<dbReference type="CDD" id="cd21382">
    <property type="entry name" value="RING0_parkin"/>
    <property type="match status" value="1"/>
</dbReference>
<dbReference type="Pfam" id="PF17976">
    <property type="entry name" value="zf-RING_12"/>
    <property type="match status" value="1"/>
</dbReference>
<proteinExistence type="predicted"/>
<organism evidence="3 4">
    <name type="scientific">Penaeus vannamei</name>
    <name type="common">Whiteleg shrimp</name>
    <name type="synonym">Litopenaeus vannamei</name>
    <dbReference type="NCBI Taxonomy" id="6689"/>
    <lineage>
        <taxon>Eukaryota</taxon>
        <taxon>Metazoa</taxon>
        <taxon>Ecdysozoa</taxon>
        <taxon>Arthropoda</taxon>
        <taxon>Crustacea</taxon>
        <taxon>Multicrustacea</taxon>
        <taxon>Malacostraca</taxon>
        <taxon>Eumalacostraca</taxon>
        <taxon>Eucarida</taxon>
        <taxon>Decapoda</taxon>
        <taxon>Dendrobranchiata</taxon>
        <taxon>Penaeoidea</taxon>
        <taxon>Penaeidae</taxon>
        <taxon>Penaeus</taxon>
    </lineage>
</organism>
<dbReference type="GO" id="GO:0016567">
    <property type="term" value="P:protein ubiquitination"/>
    <property type="evidence" value="ECO:0007669"/>
    <property type="project" value="UniProtKB-UniPathway"/>
</dbReference>
<dbReference type="GO" id="GO:0005739">
    <property type="term" value="C:mitochondrion"/>
    <property type="evidence" value="ECO:0007669"/>
    <property type="project" value="InterPro"/>
</dbReference>
<protein>
    <submittedName>
        <fullName evidence="3">Uncharacterized protein</fullName>
    </submittedName>
</protein>
<evidence type="ECO:0000313" key="3">
    <source>
        <dbReference type="EMBL" id="ROT61990.1"/>
    </source>
</evidence>
<dbReference type="EMBL" id="QCYY01003881">
    <property type="protein sequence ID" value="ROT61990.1"/>
    <property type="molecule type" value="Genomic_DNA"/>
</dbReference>
<accession>A0A423SCT5</accession>
<dbReference type="UniPathway" id="UPA00143"/>
<evidence type="ECO:0000259" key="2">
    <source>
        <dbReference type="Pfam" id="PF17978"/>
    </source>
</evidence>
<reference evidence="3 4" key="2">
    <citation type="submission" date="2019-01" db="EMBL/GenBank/DDBJ databases">
        <title>The decoding of complex shrimp genome reveals the adaptation for benthos swimmer, frequently molting mechanism and breeding impact on genome.</title>
        <authorList>
            <person name="Sun Y."/>
            <person name="Gao Y."/>
            <person name="Yu Y."/>
        </authorList>
    </citation>
    <scope>NUCLEOTIDE SEQUENCE [LARGE SCALE GENOMIC DNA]</scope>
    <source>
        <tissue evidence="3">Muscle</tissue>
    </source>
</reference>
<evidence type="ECO:0000259" key="1">
    <source>
        <dbReference type="Pfam" id="PF17976"/>
    </source>
</evidence>
<dbReference type="InterPro" id="IPR041170">
    <property type="entry name" value="Znf-RING_14"/>
</dbReference>
<dbReference type="Proteomes" id="UP000283509">
    <property type="component" value="Unassembled WGS sequence"/>
</dbReference>
<evidence type="ECO:0000313" key="4">
    <source>
        <dbReference type="Proteomes" id="UP000283509"/>
    </source>
</evidence>
<dbReference type="PRINTS" id="PR01475">
    <property type="entry name" value="PARKIN"/>
</dbReference>
<gene>
    <name evidence="3" type="ORF">C7M84_020183</name>
</gene>